<name>A0A830HFM7_9CHLO</name>
<feature type="region of interest" description="Disordered" evidence="1">
    <location>
        <begin position="75"/>
        <end position="102"/>
    </location>
</feature>
<organism evidence="2 3">
    <name type="scientific">Pycnococcus provasolii</name>
    <dbReference type="NCBI Taxonomy" id="41880"/>
    <lineage>
        <taxon>Eukaryota</taxon>
        <taxon>Viridiplantae</taxon>
        <taxon>Chlorophyta</taxon>
        <taxon>Pseudoscourfieldiophyceae</taxon>
        <taxon>Pseudoscourfieldiales</taxon>
        <taxon>Pycnococcaceae</taxon>
        <taxon>Pycnococcus</taxon>
    </lineage>
</organism>
<protein>
    <submittedName>
        <fullName evidence="2">Uncharacterized protein</fullName>
    </submittedName>
</protein>
<accession>A0A830HFM7</accession>
<dbReference type="EMBL" id="BNJQ01000010">
    <property type="protein sequence ID" value="GHP05542.1"/>
    <property type="molecule type" value="Genomic_DNA"/>
</dbReference>
<feature type="compositionally biased region" description="Low complexity" evidence="1">
    <location>
        <begin position="79"/>
        <end position="91"/>
    </location>
</feature>
<evidence type="ECO:0000256" key="1">
    <source>
        <dbReference type="SAM" id="MobiDB-lite"/>
    </source>
</evidence>
<reference evidence="2" key="1">
    <citation type="submission" date="2020-10" db="EMBL/GenBank/DDBJ databases">
        <title>Unveiling of a novel bifunctional photoreceptor, Dualchrome1, isolated from a cosmopolitan green alga.</title>
        <authorList>
            <person name="Suzuki S."/>
            <person name="Kawachi M."/>
        </authorList>
    </citation>
    <scope>NUCLEOTIDE SEQUENCE</scope>
    <source>
        <strain evidence="2">NIES 2893</strain>
    </source>
</reference>
<dbReference type="Proteomes" id="UP000660262">
    <property type="component" value="Unassembled WGS sequence"/>
</dbReference>
<gene>
    <name evidence="2" type="ORF">PPROV_000429200</name>
</gene>
<keyword evidence="3" id="KW-1185">Reference proteome</keyword>
<comment type="caution">
    <text evidence="2">The sequence shown here is derived from an EMBL/GenBank/DDBJ whole genome shotgun (WGS) entry which is preliminary data.</text>
</comment>
<sequence length="312" mass="35011">MPSSLVPPSSSSSSTSVRRRFTGLGWLPPMYMCAAHGDDISRDTSRSRARARFRCARRHVNVPITPLPFYKCSHRSRHSSSSSSPPSLSSRALNHKKGGSHHPPCCSQQVLVLRSFLDSASVSELVEFTRTYSGGLTPETSSFATNRVGMKDDAQGTLKRIFSSSQVTNRIRRAFNDDESLSIAPFPPELRVYRKSAYMDWHQDESLFVDEPHVECVYTLSNTTDSETHWRLPDGDARDINGEWLAPNTCLVLLAGADDAPFHKVTPVTNRGERTIVKFAFSREGAVLRADYEEGFSEYGKRKAPARRRRRK</sequence>
<evidence type="ECO:0000313" key="3">
    <source>
        <dbReference type="Proteomes" id="UP000660262"/>
    </source>
</evidence>
<proteinExistence type="predicted"/>
<evidence type="ECO:0000313" key="2">
    <source>
        <dbReference type="EMBL" id="GHP05542.1"/>
    </source>
</evidence>
<dbReference type="AlphaFoldDB" id="A0A830HFM7"/>
<dbReference type="OrthoDB" id="43521at2759"/>